<keyword evidence="2" id="KW-1185">Reference proteome</keyword>
<accession>A0ACB8Y2N7</accession>
<dbReference type="Proteomes" id="UP001055879">
    <property type="component" value="Linkage Group LG14"/>
</dbReference>
<evidence type="ECO:0000313" key="1">
    <source>
        <dbReference type="EMBL" id="KAI3677644.1"/>
    </source>
</evidence>
<organism evidence="1 2">
    <name type="scientific">Arctium lappa</name>
    <name type="common">Greater burdock</name>
    <name type="synonym">Lappa major</name>
    <dbReference type="NCBI Taxonomy" id="4217"/>
    <lineage>
        <taxon>Eukaryota</taxon>
        <taxon>Viridiplantae</taxon>
        <taxon>Streptophyta</taxon>
        <taxon>Embryophyta</taxon>
        <taxon>Tracheophyta</taxon>
        <taxon>Spermatophyta</taxon>
        <taxon>Magnoliopsida</taxon>
        <taxon>eudicotyledons</taxon>
        <taxon>Gunneridae</taxon>
        <taxon>Pentapetalae</taxon>
        <taxon>asterids</taxon>
        <taxon>campanulids</taxon>
        <taxon>Asterales</taxon>
        <taxon>Asteraceae</taxon>
        <taxon>Carduoideae</taxon>
        <taxon>Cardueae</taxon>
        <taxon>Arctiinae</taxon>
        <taxon>Arctium</taxon>
    </lineage>
</organism>
<protein>
    <submittedName>
        <fullName evidence="1">Uncharacterized protein</fullName>
    </submittedName>
</protein>
<proteinExistence type="predicted"/>
<name>A0ACB8Y2N7_ARCLA</name>
<sequence>MIPSLPIHVTIITTTTSHCISPSVTTTHITAPTLSTSIYFSLSIPTTHITAPTRPHRRFAAIFNSTFLSLFFGQNS</sequence>
<evidence type="ECO:0000313" key="2">
    <source>
        <dbReference type="Proteomes" id="UP001055879"/>
    </source>
</evidence>
<reference evidence="1 2" key="2">
    <citation type="journal article" date="2022" name="Mol. Ecol. Resour.">
        <title>The genomes of chicory, endive, great burdock and yacon provide insights into Asteraceae paleo-polyploidization history and plant inulin production.</title>
        <authorList>
            <person name="Fan W."/>
            <person name="Wang S."/>
            <person name="Wang H."/>
            <person name="Wang A."/>
            <person name="Jiang F."/>
            <person name="Liu H."/>
            <person name="Zhao H."/>
            <person name="Xu D."/>
            <person name="Zhang Y."/>
        </authorList>
    </citation>
    <scope>NUCLEOTIDE SEQUENCE [LARGE SCALE GENOMIC DNA]</scope>
    <source>
        <strain evidence="2">cv. Niubang</strain>
    </source>
</reference>
<gene>
    <name evidence="1" type="ORF">L6452_36910</name>
</gene>
<dbReference type="EMBL" id="CM042060">
    <property type="protein sequence ID" value="KAI3677644.1"/>
    <property type="molecule type" value="Genomic_DNA"/>
</dbReference>
<reference evidence="2" key="1">
    <citation type="journal article" date="2022" name="Mol. Ecol. Resour.">
        <title>The genomes of chicory, endive, great burdock and yacon provide insights into Asteraceae palaeo-polyploidization history and plant inulin production.</title>
        <authorList>
            <person name="Fan W."/>
            <person name="Wang S."/>
            <person name="Wang H."/>
            <person name="Wang A."/>
            <person name="Jiang F."/>
            <person name="Liu H."/>
            <person name="Zhao H."/>
            <person name="Xu D."/>
            <person name="Zhang Y."/>
        </authorList>
    </citation>
    <scope>NUCLEOTIDE SEQUENCE [LARGE SCALE GENOMIC DNA]</scope>
    <source>
        <strain evidence="2">cv. Niubang</strain>
    </source>
</reference>
<comment type="caution">
    <text evidence="1">The sequence shown here is derived from an EMBL/GenBank/DDBJ whole genome shotgun (WGS) entry which is preliminary data.</text>
</comment>